<feature type="transmembrane region" description="Helical" evidence="1">
    <location>
        <begin position="50"/>
        <end position="78"/>
    </location>
</feature>
<dbReference type="AlphaFoldDB" id="A0A4R2RFJ3"/>
<dbReference type="OrthoDB" id="7873195at2"/>
<evidence type="ECO:0000313" key="3">
    <source>
        <dbReference type="Proteomes" id="UP000295050"/>
    </source>
</evidence>
<dbReference type="EMBL" id="SLXU01000002">
    <property type="protein sequence ID" value="TCP62372.1"/>
    <property type="molecule type" value="Genomic_DNA"/>
</dbReference>
<keyword evidence="3" id="KW-1185">Reference proteome</keyword>
<keyword evidence="1" id="KW-0812">Transmembrane</keyword>
<dbReference type="Proteomes" id="UP000295050">
    <property type="component" value="Unassembled WGS sequence"/>
</dbReference>
<proteinExistence type="predicted"/>
<accession>A0A4R2RFJ3</accession>
<protein>
    <submittedName>
        <fullName evidence="2">Uncharacterized protein</fullName>
    </submittedName>
</protein>
<reference evidence="2 3" key="1">
    <citation type="submission" date="2019-03" db="EMBL/GenBank/DDBJ databases">
        <title>Genomic Encyclopedia of Type Strains, Phase IV (KMG-IV): sequencing the most valuable type-strain genomes for metagenomic binning, comparative biology and taxonomic classification.</title>
        <authorList>
            <person name="Goeker M."/>
        </authorList>
    </citation>
    <scope>NUCLEOTIDE SEQUENCE [LARGE SCALE GENOMIC DNA]</scope>
    <source>
        <strain evidence="2 3">DSM 24766</strain>
    </source>
</reference>
<dbReference type="RefSeq" id="WP_132950627.1">
    <property type="nucleotide sequence ID" value="NZ_SLXU01000002.1"/>
</dbReference>
<keyword evidence="1" id="KW-0472">Membrane</keyword>
<gene>
    <name evidence="2" type="ORF">EV663_102217</name>
</gene>
<name>A0A4R2RFJ3_9RHOB</name>
<organism evidence="2 3">
    <name type="scientific">Rhodovulum bhavnagarense</name>
    <dbReference type="NCBI Taxonomy" id="992286"/>
    <lineage>
        <taxon>Bacteria</taxon>
        <taxon>Pseudomonadati</taxon>
        <taxon>Pseudomonadota</taxon>
        <taxon>Alphaproteobacteria</taxon>
        <taxon>Rhodobacterales</taxon>
        <taxon>Paracoccaceae</taxon>
        <taxon>Rhodovulum</taxon>
    </lineage>
</organism>
<sequence length="83" mass="9193">MQKINSVVRVSFSGGLIGLLFGSARGKVETTVQKYNSEGWNVAEVIPDNPNLAIIILRMIILVLTLGLWTISTGYLFIMEKPR</sequence>
<evidence type="ECO:0000313" key="2">
    <source>
        <dbReference type="EMBL" id="TCP62372.1"/>
    </source>
</evidence>
<evidence type="ECO:0000256" key="1">
    <source>
        <dbReference type="SAM" id="Phobius"/>
    </source>
</evidence>
<keyword evidence="1" id="KW-1133">Transmembrane helix</keyword>
<comment type="caution">
    <text evidence="2">The sequence shown here is derived from an EMBL/GenBank/DDBJ whole genome shotgun (WGS) entry which is preliminary data.</text>
</comment>